<protein>
    <submittedName>
        <fullName evidence="2">Uncharacterized protein</fullName>
    </submittedName>
</protein>
<dbReference type="EMBL" id="CP016287">
    <property type="protein sequence ID" value="ANP89344.1"/>
    <property type="molecule type" value="Genomic_DNA"/>
</dbReference>
<dbReference type="Proteomes" id="UP000092691">
    <property type="component" value="Plasmid unnamed1"/>
</dbReference>
<evidence type="ECO:0000313" key="2">
    <source>
        <dbReference type="EMBL" id="ANP89344.1"/>
    </source>
</evidence>
<name>A0A1B1CHX0_RHILE</name>
<geneLocation type="plasmid" evidence="2 3">
    <name>unnamed1</name>
</geneLocation>
<keyword evidence="2" id="KW-0614">Plasmid</keyword>
<feature type="region of interest" description="Disordered" evidence="1">
    <location>
        <begin position="34"/>
        <end position="56"/>
    </location>
</feature>
<feature type="compositionally biased region" description="Basic residues" evidence="1">
    <location>
        <begin position="38"/>
        <end position="49"/>
    </location>
</feature>
<reference evidence="2 3" key="1">
    <citation type="submission" date="2016-06" db="EMBL/GenBank/DDBJ databases">
        <title>Microsymbionts genomes from the relict species Vavilovia formosa.</title>
        <authorList>
            <person name="Chirak E."/>
            <person name="Kimeklis A."/>
            <person name="Andronov E."/>
        </authorList>
    </citation>
    <scope>NUCLEOTIDE SEQUENCE [LARGE SCALE GENOMIC DNA]</scope>
    <source>
        <strain evidence="2 3">Vaf10</strain>
        <plasmid evidence="3">Plasmid unnamed1</plasmid>
    </source>
</reference>
<organism evidence="2 3">
    <name type="scientific">Rhizobium leguminosarum</name>
    <dbReference type="NCBI Taxonomy" id="384"/>
    <lineage>
        <taxon>Bacteria</taxon>
        <taxon>Pseudomonadati</taxon>
        <taxon>Pseudomonadota</taxon>
        <taxon>Alphaproteobacteria</taxon>
        <taxon>Hyphomicrobiales</taxon>
        <taxon>Rhizobiaceae</taxon>
        <taxon>Rhizobium/Agrobacterium group</taxon>
        <taxon>Rhizobium</taxon>
    </lineage>
</organism>
<gene>
    <name evidence="2" type="ORF">BA011_26650</name>
</gene>
<evidence type="ECO:0000256" key="1">
    <source>
        <dbReference type="SAM" id="MobiDB-lite"/>
    </source>
</evidence>
<evidence type="ECO:0000313" key="3">
    <source>
        <dbReference type="Proteomes" id="UP000092691"/>
    </source>
</evidence>
<dbReference type="AlphaFoldDB" id="A0A1B1CHX0"/>
<proteinExistence type="predicted"/>
<accession>A0A1B1CHX0</accession>
<sequence>MTKRERAFFVKRVRDGKKGFAKADYGKREVAIEDIGKRKPKKPKHKKNGVHQTGAHPCDLAITSHDLAPGIHVADRIVQTAKDTRWHSPFHTIGERF</sequence>
<dbReference type="RefSeq" id="WP_065282990.1">
    <property type="nucleotide sequence ID" value="NZ_CP016287.1"/>
</dbReference>